<protein>
    <recommendedName>
        <fullName evidence="1">DUF4139 domain-containing protein</fullName>
    </recommendedName>
</protein>
<comment type="caution">
    <text evidence="2">The sequence shown here is derived from an EMBL/GenBank/DDBJ whole genome shotgun (WGS) entry which is preliminary data.</text>
</comment>
<feature type="domain" description="DUF4139" evidence="1">
    <location>
        <begin position="186"/>
        <end position="496"/>
    </location>
</feature>
<dbReference type="PANTHER" id="PTHR38075:SF1">
    <property type="entry name" value="DUF4139 DOMAIN-CONTAINING PROTEIN"/>
    <property type="match status" value="1"/>
</dbReference>
<sequence length="500" mass="55767">MNVVAPLLFTLLSLSAQPKAEQTQLTIYNQNFAVVRQLVSTDLQAGINTLTRTDVTRTLEPDSVVLRDPTGKRALRVLEQNFRPSALTPETLLERYEGKLLDFEVMEPGGRKRKVTGKVLRSGGAAQYSRYGQVISQAAQPVIEVEGKTRFGLPGVPLFPPLSGDDILKPTLSLVVESGQAGPVGLELAYLTSGMTWEAAYNLVAPETGDTVSLTGLVTVKNRSGKVFPNTQIQLMAGDVSKLRPAGIDEIISSDGDNTLIGGFGGMGGGAFMGPPPVTQKSFDEYHLYSLSRKTTLQDGETKQVEFVRSETIDSERVYVYSGAWIDPNRYRGWGYENIRSSREFGTQSNPKVWVMREFENTEKNHLGIPLPKGRVRFYRKDGEALQFVGENTIDHTPQGEKVRVYTGDAFDIVGERRQTNYADSSGKSTIDESFEIKVRNRKKEAVTVRVVEKLYRSWNWEIKEPSEKFAKKDSNTIEYTVTIPPDGEKVITYTAHYWW</sequence>
<accession>A0A7W9SV12</accession>
<evidence type="ECO:0000313" key="2">
    <source>
        <dbReference type="EMBL" id="MBB6053181.1"/>
    </source>
</evidence>
<dbReference type="Pfam" id="PF13598">
    <property type="entry name" value="DUF4139"/>
    <property type="match status" value="1"/>
</dbReference>
<dbReference type="Proteomes" id="UP000520814">
    <property type="component" value="Unassembled WGS sequence"/>
</dbReference>
<dbReference type="PANTHER" id="PTHR38075">
    <property type="entry name" value="DUF4139 DOMAIN-CONTAINING PROTEIN"/>
    <property type="match status" value="1"/>
</dbReference>
<dbReference type="InterPro" id="IPR037291">
    <property type="entry name" value="DUF4139"/>
</dbReference>
<reference evidence="2 3" key="1">
    <citation type="submission" date="2020-08" db="EMBL/GenBank/DDBJ databases">
        <title>Genomic Encyclopedia of Type Strains, Phase IV (KMG-IV): sequencing the most valuable type-strain genomes for metagenomic binning, comparative biology and taxonomic classification.</title>
        <authorList>
            <person name="Goeker M."/>
        </authorList>
    </citation>
    <scope>NUCLEOTIDE SEQUENCE [LARGE SCALE GENOMIC DNA]</scope>
    <source>
        <strain evidence="2 3">DSM 23562</strain>
    </source>
</reference>
<dbReference type="AlphaFoldDB" id="A0A7W9SV12"/>
<dbReference type="EMBL" id="JACHGW010000005">
    <property type="protein sequence ID" value="MBB6053181.1"/>
    <property type="molecule type" value="Genomic_DNA"/>
</dbReference>
<keyword evidence="3" id="KW-1185">Reference proteome</keyword>
<evidence type="ECO:0000259" key="1">
    <source>
        <dbReference type="Pfam" id="PF13598"/>
    </source>
</evidence>
<organism evidence="2 3">
    <name type="scientific">Armatimonas rosea</name>
    <dbReference type="NCBI Taxonomy" id="685828"/>
    <lineage>
        <taxon>Bacteria</taxon>
        <taxon>Bacillati</taxon>
        <taxon>Armatimonadota</taxon>
        <taxon>Armatimonadia</taxon>
        <taxon>Armatimonadales</taxon>
        <taxon>Armatimonadaceae</taxon>
        <taxon>Armatimonas</taxon>
    </lineage>
</organism>
<dbReference type="RefSeq" id="WP_184203215.1">
    <property type="nucleotide sequence ID" value="NZ_JACHGW010000005.1"/>
</dbReference>
<name>A0A7W9SV12_ARMRO</name>
<evidence type="ECO:0000313" key="3">
    <source>
        <dbReference type="Proteomes" id="UP000520814"/>
    </source>
</evidence>
<gene>
    <name evidence="2" type="ORF">HNQ39_005013</name>
</gene>
<proteinExistence type="predicted"/>